<name>A0AAD7ID68_9AGAR</name>
<evidence type="ECO:0000313" key="2">
    <source>
        <dbReference type="EMBL" id="KAJ7739159.1"/>
    </source>
</evidence>
<feature type="compositionally biased region" description="Polar residues" evidence="1">
    <location>
        <begin position="20"/>
        <end position="34"/>
    </location>
</feature>
<feature type="region of interest" description="Disordered" evidence="1">
    <location>
        <begin position="142"/>
        <end position="183"/>
    </location>
</feature>
<gene>
    <name evidence="2" type="ORF">B0H16DRAFT_1465417</name>
</gene>
<reference evidence="2" key="1">
    <citation type="submission" date="2023-03" db="EMBL/GenBank/DDBJ databases">
        <title>Massive genome expansion in bonnet fungi (Mycena s.s.) driven by repeated elements and novel gene families across ecological guilds.</title>
        <authorList>
            <consortium name="Lawrence Berkeley National Laboratory"/>
            <person name="Harder C.B."/>
            <person name="Miyauchi S."/>
            <person name="Viragh M."/>
            <person name="Kuo A."/>
            <person name="Thoen E."/>
            <person name="Andreopoulos B."/>
            <person name="Lu D."/>
            <person name="Skrede I."/>
            <person name="Drula E."/>
            <person name="Henrissat B."/>
            <person name="Morin E."/>
            <person name="Kohler A."/>
            <person name="Barry K."/>
            <person name="LaButti K."/>
            <person name="Morin E."/>
            <person name="Salamov A."/>
            <person name="Lipzen A."/>
            <person name="Mereny Z."/>
            <person name="Hegedus B."/>
            <person name="Baldrian P."/>
            <person name="Stursova M."/>
            <person name="Weitz H."/>
            <person name="Taylor A."/>
            <person name="Grigoriev I.V."/>
            <person name="Nagy L.G."/>
            <person name="Martin F."/>
            <person name="Kauserud H."/>
        </authorList>
    </citation>
    <scope>NUCLEOTIDE SEQUENCE</scope>
    <source>
        <strain evidence="2">CBHHK182m</strain>
    </source>
</reference>
<dbReference type="AlphaFoldDB" id="A0AAD7ID68"/>
<sequence>MRCSSSLSLYHHIPEPAAQASESTLAALSPTGSESPLKLRDSTAHGGQDDGMWQDFKLPNAQYRASNFNSGASVNNAHQPKLLSIALPVRAVLDTKEESAMTTRRRSATLCDGADEASSSMLRGLKPQDQRGTRRLFATAKNVQECPSRSRDSKRLKIVSNSQRNPRPPMPYSIPQGPSTALH</sequence>
<keyword evidence="3" id="KW-1185">Reference proteome</keyword>
<evidence type="ECO:0000256" key="1">
    <source>
        <dbReference type="SAM" id="MobiDB-lite"/>
    </source>
</evidence>
<dbReference type="EMBL" id="JARKIB010000108">
    <property type="protein sequence ID" value="KAJ7739159.1"/>
    <property type="molecule type" value="Genomic_DNA"/>
</dbReference>
<evidence type="ECO:0000313" key="3">
    <source>
        <dbReference type="Proteomes" id="UP001215598"/>
    </source>
</evidence>
<proteinExistence type="predicted"/>
<comment type="caution">
    <text evidence="2">The sequence shown here is derived from an EMBL/GenBank/DDBJ whole genome shotgun (WGS) entry which is preliminary data.</text>
</comment>
<feature type="region of interest" description="Disordered" evidence="1">
    <location>
        <begin position="18"/>
        <end position="53"/>
    </location>
</feature>
<feature type="region of interest" description="Disordered" evidence="1">
    <location>
        <begin position="98"/>
        <end position="119"/>
    </location>
</feature>
<protein>
    <submittedName>
        <fullName evidence="2">Uncharacterized protein</fullName>
    </submittedName>
</protein>
<organism evidence="2 3">
    <name type="scientific">Mycena metata</name>
    <dbReference type="NCBI Taxonomy" id="1033252"/>
    <lineage>
        <taxon>Eukaryota</taxon>
        <taxon>Fungi</taxon>
        <taxon>Dikarya</taxon>
        <taxon>Basidiomycota</taxon>
        <taxon>Agaricomycotina</taxon>
        <taxon>Agaricomycetes</taxon>
        <taxon>Agaricomycetidae</taxon>
        <taxon>Agaricales</taxon>
        <taxon>Marasmiineae</taxon>
        <taxon>Mycenaceae</taxon>
        <taxon>Mycena</taxon>
    </lineage>
</organism>
<accession>A0AAD7ID68</accession>
<dbReference type="Proteomes" id="UP001215598">
    <property type="component" value="Unassembled WGS sequence"/>
</dbReference>